<feature type="region of interest" description="Disordered" evidence="6">
    <location>
        <begin position="409"/>
        <end position="479"/>
    </location>
</feature>
<dbReference type="GeneID" id="54461591"/>
<dbReference type="PANTHER" id="PTHR13767:SF2">
    <property type="entry name" value="PSEUDOURIDYLATE SYNTHASE TRUB1"/>
    <property type="match status" value="1"/>
</dbReference>
<evidence type="ECO:0000313" key="9">
    <source>
        <dbReference type="Proteomes" id="UP000504636"/>
    </source>
</evidence>
<dbReference type="HAMAP" id="MF_01080">
    <property type="entry name" value="TruB_bact"/>
    <property type="match status" value="1"/>
</dbReference>
<comment type="similarity">
    <text evidence="2">Belongs to the pseudouridine synthase TruB family.</text>
</comment>
<evidence type="ECO:0000259" key="7">
    <source>
        <dbReference type="Pfam" id="PF01509"/>
    </source>
</evidence>
<evidence type="ECO:0000256" key="5">
    <source>
        <dbReference type="ARBA" id="ARBA00023235"/>
    </source>
</evidence>
<dbReference type="InterPro" id="IPR020103">
    <property type="entry name" value="PsdUridine_synth_cat_dom_sf"/>
</dbReference>
<reference evidence="10" key="3">
    <citation type="submission" date="2025-04" db="UniProtKB">
        <authorList>
            <consortium name="RefSeq"/>
        </authorList>
    </citation>
    <scope>IDENTIFICATION</scope>
    <source>
        <strain evidence="10">CBS 304.34</strain>
    </source>
</reference>
<dbReference type="GO" id="GO:0006400">
    <property type="term" value="P:tRNA modification"/>
    <property type="evidence" value="ECO:0007669"/>
    <property type="project" value="TreeGrafter"/>
</dbReference>
<evidence type="ECO:0000256" key="3">
    <source>
        <dbReference type="ARBA" id="ARBA00012787"/>
    </source>
</evidence>
<comment type="catalytic activity">
    <reaction evidence="1">
        <text>a uridine in mRNA = a pseudouridine in mRNA</text>
        <dbReference type="Rhea" id="RHEA:56644"/>
        <dbReference type="Rhea" id="RHEA-COMP:14658"/>
        <dbReference type="Rhea" id="RHEA-COMP:14659"/>
        <dbReference type="ChEBI" id="CHEBI:65314"/>
        <dbReference type="ChEBI" id="CHEBI:65315"/>
    </reaction>
</comment>
<dbReference type="PANTHER" id="PTHR13767">
    <property type="entry name" value="TRNA-PSEUDOURIDINE SYNTHASE"/>
    <property type="match status" value="1"/>
</dbReference>
<dbReference type="AlphaFoldDB" id="A0A6A6YCN1"/>
<name>A0A6A6YCN1_9PEZI</name>
<feature type="region of interest" description="Disordered" evidence="6">
    <location>
        <begin position="244"/>
        <end position="334"/>
    </location>
</feature>
<dbReference type="Gene3D" id="3.30.2350.10">
    <property type="entry name" value="Pseudouridine synthase"/>
    <property type="match status" value="1"/>
</dbReference>
<keyword evidence="4" id="KW-0819">tRNA processing</keyword>
<dbReference type="RefSeq" id="XP_033573536.1">
    <property type="nucleotide sequence ID" value="XM_033720698.1"/>
</dbReference>
<evidence type="ECO:0000313" key="10">
    <source>
        <dbReference type="RefSeq" id="XP_033573536.1"/>
    </source>
</evidence>
<organism evidence="8">
    <name type="scientific">Mytilinidion resinicola</name>
    <dbReference type="NCBI Taxonomy" id="574789"/>
    <lineage>
        <taxon>Eukaryota</taxon>
        <taxon>Fungi</taxon>
        <taxon>Dikarya</taxon>
        <taxon>Ascomycota</taxon>
        <taxon>Pezizomycotina</taxon>
        <taxon>Dothideomycetes</taxon>
        <taxon>Pleosporomycetidae</taxon>
        <taxon>Mytilinidiales</taxon>
        <taxon>Mytilinidiaceae</taxon>
        <taxon>Mytilinidion</taxon>
    </lineage>
</organism>
<evidence type="ECO:0000256" key="1">
    <source>
        <dbReference type="ARBA" id="ARBA00001166"/>
    </source>
</evidence>
<dbReference type="OrthoDB" id="9995526at2759"/>
<gene>
    <name evidence="8 10" type="ORF">BDZ99DRAFT_466135</name>
</gene>
<dbReference type="GO" id="GO:0005634">
    <property type="term" value="C:nucleus"/>
    <property type="evidence" value="ECO:0007669"/>
    <property type="project" value="TreeGrafter"/>
</dbReference>
<keyword evidence="9" id="KW-1185">Reference proteome</keyword>
<feature type="compositionally biased region" description="Basic and acidic residues" evidence="6">
    <location>
        <begin position="432"/>
        <end position="472"/>
    </location>
</feature>
<evidence type="ECO:0000256" key="2">
    <source>
        <dbReference type="ARBA" id="ARBA00008999"/>
    </source>
</evidence>
<evidence type="ECO:0000313" key="8">
    <source>
        <dbReference type="EMBL" id="KAF2806572.1"/>
    </source>
</evidence>
<sequence length="479" mass="52289">MTASPAFLRAIMTTSKEPQKVLEGVFAIHKPPAISSAEVIRRLQAHFNPSSLFRPWFVTERAKLRAANAKPRQFNNLQVKIGHGGTLDPLATGVLVIGIGRGTKLLSRFLECTKSYECVVLFGAATDTYDVTGKVVSKGDYGHITREKVEEALKGFRGKIMQKPSVFSALKVNGKKMYELARAGGELPEIKPREVEVLNLEMVEWMEGGSHEYEWPVEEVDEVAQVGAQKLMGVNAKDLKQGYKRLRDGEDEDVSEAQPDSKKSRTQQLDPEPVMSGALPVESTSNPSEAPPETSKSPVSSIENKPTPEDAPIKPTDSASQDPSPRPKPNPPAARLTMTVTSGFYVRSLCHDLGLAVSSYGTMSTLVRSRQGDYTLGQNVFESDELVKGEEVWAPQIRGMLEESMEKEGWEATEVVVGENDAGGRTPGNGDHQGDGGAQKHFDGRGTKNRRGKGEQRGNHGDGRLKGNERPRARNSSSP</sequence>
<dbReference type="Proteomes" id="UP000504636">
    <property type="component" value="Unplaced"/>
</dbReference>
<feature type="non-terminal residue" evidence="8">
    <location>
        <position position="479"/>
    </location>
</feature>
<evidence type="ECO:0000256" key="4">
    <source>
        <dbReference type="ARBA" id="ARBA00022694"/>
    </source>
</evidence>
<dbReference type="EMBL" id="MU003707">
    <property type="protein sequence ID" value="KAF2806572.1"/>
    <property type="molecule type" value="Genomic_DNA"/>
</dbReference>
<accession>A0A6A6YCN1</accession>
<feature type="domain" description="Pseudouridine synthase II N-terminal" evidence="7">
    <location>
        <begin position="79"/>
        <end position="207"/>
    </location>
</feature>
<dbReference type="GO" id="GO:0160148">
    <property type="term" value="F:tRNA pseudouridine(55) synthase activity"/>
    <property type="evidence" value="ECO:0007669"/>
    <property type="project" value="UniProtKB-EC"/>
</dbReference>
<dbReference type="InterPro" id="IPR014780">
    <property type="entry name" value="tRNA_psdUridine_synth_TruB"/>
</dbReference>
<proteinExistence type="inferred from homology"/>
<feature type="compositionally biased region" description="Polar residues" evidence="6">
    <location>
        <begin position="282"/>
        <end position="304"/>
    </location>
</feature>
<reference evidence="8 10" key="1">
    <citation type="journal article" date="2020" name="Stud. Mycol.">
        <title>101 Dothideomycetes genomes: a test case for predicting lifestyles and emergence of pathogens.</title>
        <authorList>
            <person name="Haridas S."/>
            <person name="Albert R."/>
            <person name="Binder M."/>
            <person name="Bloem J."/>
            <person name="Labutti K."/>
            <person name="Salamov A."/>
            <person name="Andreopoulos B."/>
            <person name="Baker S."/>
            <person name="Barry K."/>
            <person name="Bills G."/>
            <person name="Bluhm B."/>
            <person name="Cannon C."/>
            <person name="Castanera R."/>
            <person name="Culley D."/>
            <person name="Daum C."/>
            <person name="Ezra D."/>
            <person name="Gonzalez J."/>
            <person name="Henrissat B."/>
            <person name="Kuo A."/>
            <person name="Liang C."/>
            <person name="Lipzen A."/>
            <person name="Lutzoni F."/>
            <person name="Magnuson J."/>
            <person name="Mondo S."/>
            <person name="Nolan M."/>
            <person name="Ohm R."/>
            <person name="Pangilinan J."/>
            <person name="Park H.-J."/>
            <person name="Ramirez L."/>
            <person name="Alfaro M."/>
            <person name="Sun H."/>
            <person name="Tritt A."/>
            <person name="Yoshinaga Y."/>
            <person name="Zwiers L.-H."/>
            <person name="Turgeon B."/>
            <person name="Goodwin S."/>
            <person name="Spatafora J."/>
            <person name="Crous P."/>
            <person name="Grigoriev I."/>
        </authorList>
    </citation>
    <scope>NUCLEOTIDE SEQUENCE</scope>
    <source>
        <strain evidence="8 10">CBS 304.34</strain>
    </source>
</reference>
<protein>
    <recommendedName>
        <fullName evidence="3">tRNA pseudouridine(55) synthase</fullName>
        <ecNumber evidence="3">5.4.99.25</ecNumber>
    </recommendedName>
</protein>
<keyword evidence="5" id="KW-0413">Isomerase</keyword>
<dbReference type="GO" id="GO:1990481">
    <property type="term" value="P:mRNA pseudouridine synthesis"/>
    <property type="evidence" value="ECO:0007669"/>
    <property type="project" value="TreeGrafter"/>
</dbReference>
<dbReference type="InterPro" id="IPR002501">
    <property type="entry name" value="PsdUridine_synth_N"/>
</dbReference>
<dbReference type="EC" id="5.4.99.25" evidence="3"/>
<dbReference type="GO" id="GO:0003723">
    <property type="term" value="F:RNA binding"/>
    <property type="evidence" value="ECO:0007669"/>
    <property type="project" value="InterPro"/>
</dbReference>
<dbReference type="SUPFAM" id="SSF55120">
    <property type="entry name" value="Pseudouridine synthase"/>
    <property type="match status" value="1"/>
</dbReference>
<evidence type="ECO:0000256" key="6">
    <source>
        <dbReference type="SAM" id="MobiDB-lite"/>
    </source>
</evidence>
<dbReference type="Pfam" id="PF01509">
    <property type="entry name" value="TruB_N"/>
    <property type="match status" value="1"/>
</dbReference>
<reference evidence="10" key="2">
    <citation type="submission" date="2020-04" db="EMBL/GenBank/DDBJ databases">
        <authorList>
            <consortium name="NCBI Genome Project"/>
        </authorList>
    </citation>
    <scope>NUCLEOTIDE SEQUENCE</scope>
    <source>
        <strain evidence="10">CBS 304.34</strain>
    </source>
</reference>